<dbReference type="SMART" id="SM00260">
    <property type="entry name" value="CheW"/>
    <property type="match status" value="1"/>
</dbReference>
<name>A0A937VXK6_UNCTE</name>
<dbReference type="InterPro" id="IPR002545">
    <property type="entry name" value="CheW-lke_dom"/>
</dbReference>
<dbReference type="InterPro" id="IPR036061">
    <property type="entry name" value="CheW-like_dom_sf"/>
</dbReference>
<feature type="domain" description="CheW-like" evidence="1">
    <location>
        <begin position="25"/>
        <end position="171"/>
    </location>
</feature>
<evidence type="ECO:0000313" key="2">
    <source>
        <dbReference type="EMBL" id="MBM3222949.1"/>
    </source>
</evidence>
<dbReference type="PANTHER" id="PTHR22617">
    <property type="entry name" value="CHEMOTAXIS SENSOR HISTIDINE KINASE-RELATED"/>
    <property type="match status" value="1"/>
</dbReference>
<dbReference type="GO" id="GO:0005829">
    <property type="term" value="C:cytosol"/>
    <property type="evidence" value="ECO:0007669"/>
    <property type="project" value="TreeGrafter"/>
</dbReference>
<proteinExistence type="predicted"/>
<dbReference type="EMBL" id="VGLS01000075">
    <property type="protein sequence ID" value="MBM3222949.1"/>
    <property type="molecule type" value="Genomic_DNA"/>
</dbReference>
<dbReference type="AlphaFoldDB" id="A0A937VXK6"/>
<dbReference type="GO" id="GO:0006935">
    <property type="term" value="P:chemotaxis"/>
    <property type="evidence" value="ECO:0007669"/>
    <property type="project" value="InterPro"/>
</dbReference>
<dbReference type="Proteomes" id="UP000712673">
    <property type="component" value="Unassembled WGS sequence"/>
</dbReference>
<gene>
    <name evidence="2" type="ORF">FJZ47_03975</name>
</gene>
<sequence>MEQQANWHPTSLLVQEQDAPRAADALSVLIFRLGTRHVALPTAICKEVAERGPIHTLPHRRHPLLLGLVNIRGTLQPCLSLSQLLGLPRGDDETASPRSAQQFLVVENQGDLWVFLVDAIYSIQDMTITAIQSVPTTPEAGMAPYVGGSFSYEAHDVLYLDLEGVWTTLRKAMQ</sequence>
<dbReference type="Gene3D" id="2.40.50.180">
    <property type="entry name" value="CheA-289, Domain 4"/>
    <property type="match status" value="1"/>
</dbReference>
<organism evidence="2 3">
    <name type="scientific">Tectimicrobiota bacterium</name>
    <dbReference type="NCBI Taxonomy" id="2528274"/>
    <lineage>
        <taxon>Bacteria</taxon>
        <taxon>Pseudomonadati</taxon>
        <taxon>Nitrospinota/Tectimicrobiota group</taxon>
        <taxon>Candidatus Tectimicrobiota</taxon>
    </lineage>
</organism>
<evidence type="ECO:0000259" key="1">
    <source>
        <dbReference type="PROSITE" id="PS50851"/>
    </source>
</evidence>
<evidence type="ECO:0000313" key="3">
    <source>
        <dbReference type="Proteomes" id="UP000712673"/>
    </source>
</evidence>
<dbReference type="Gene3D" id="2.30.30.40">
    <property type="entry name" value="SH3 Domains"/>
    <property type="match status" value="1"/>
</dbReference>
<accession>A0A937VXK6</accession>
<dbReference type="Pfam" id="PF01584">
    <property type="entry name" value="CheW"/>
    <property type="match status" value="1"/>
</dbReference>
<comment type="caution">
    <text evidence="2">The sequence shown here is derived from an EMBL/GenBank/DDBJ whole genome shotgun (WGS) entry which is preliminary data.</text>
</comment>
<dbReference type="PANTHER" id="PTHR22617:SF23">
    <property type="entry name" value="CHEMOTAXIS PROTEIN CHEW"/>
    <property type="match status" value="1"/>
</dbReference>
<dbReference type="SUPFAM" id="SSF50341">
    <property type="entry name" value="CheW-like"/>
    <property type="match status" value="1"/>
</dbReference>
<reference evidence="2" key="1">
    <citation type="submission" date="2019-03" db="EMBL/GenBank/DDBJ databases">
        <title>Lake Tanganyika Metagenome-Assembled Genomes (MAGs).</title>
        <authorList>
            <person name="Tran P."/>
        </authorList>
    </citation>
    <scope>NUCLEOTIDE SEQUENCE</scope>
    <source>
        <strain evidence="2">K_DeepCast_65m_m2_066</strain>
    </source>
</reference>
<dbReference type="PROSITE" id="PS50851">
    <property type="entry name" value="CHEW"/>
    <property type="match status" value="1"/>
</dbReference>
<dbReference type="InterPro" id="IPR039315">
    <property type="entry name" value="CheW"/>
</dbReference>
<protein>
    <recommendedName>
        <fullName evidence="1">CheW-like domain-containing protein</fullName>
    </recommendedName>
</protein>
<dbReference type="GO" id="GO:0007165">
    <property type="term" value="P:signal transduction"/>
    <property type="evidence" value="ECO:0007669"/>
    <property type="project" value="InterPro"/>
</dbReference>